<accession>A0A4S8MDV5</accession>
<dbReference type="AlphaFoldDB" id="A0A4S8MDV5"/>
<keyword evidence="3" id="KW-1185">Reference proteome</keyword>
<sequence length="297" mass="33880">MYLLDTSRLHLSEFPGNQIPPYAILSHTWGEGEITFQDIRSPESDATRKKAAFRKLRGCCNLARQHGFQWVWIDTCCINKDSSAELSEAINSMYRYYQDAEVCYAYLPDVIRNENPRYVNSSFRKCRWFTRGWTLQELLASSTVIFMDVDWVEIGTKSSLQDVITAVTGIPAEVLLDDDPQNISIATKMSWAAMRETTREEDRAYCLMGIFGVHMPTLYGEGLSNAFMRLQLEIIKSSRDRSIFAWRAPVGSSEERGLLAKSPFEFRTCRDVGVSDESRGISPYSMTNHGLCIQLPM</sequence>
<dbReference type="PANTHER" id="PTHR10622:SF10">
    <property type="entry name" value="HET DOMAIN-CONTAINING PROTEIN"/>
    <property type="match status" value="1"/>
</dbReference>
<dbReference type="Proteomes" id="UP000297245">
    <property type="component" value="Unassembled WGS sequence"/>
</dbReference>
<evidence type="ECO:0000259" key="1">
    <source>
        <dbReference type="Pfam" id="PF06985"/>
    </source>
</evidence>
<gene>
    <name evidence="2" type="ORF">K435DRAFT_638185</name>
</gene>
<evidence type="ECO:0000313" key="3">
    <source>
        <dbReference type="Proteomes" id="UP000297245"/>
    </source>
</evidence>
<reference evidence="2 3" key="1">
    <citation type="journal article" date="2019" name="Nat. Ecol. Evol.">
        <title>Megaphylogeny resolves global patterns of mushroom evolution.</title>
        <authorList>
            <person name="Varga T."/>
            <person name="Krizsan K."/>
            <person name="Foldi C."/>
            <person name="Dima B."/>
            <person name="Sanchez-Garcia M."/>
            <person name="Sanchez-Ramirez S."/>
            <person name="Szollosi G.J."/>
            <person name="Szarkandi J.G."/>
            <person name="Papp V."/>
            <person name="Albert L."/>
            <person name="Andreopoulos W."/>
            <person name="Angelini C."/>
            <person name="Antonin V."/>
            <person name="Barry K.W."/>
            <person name="Bougher N.L."/>
            <person name="Buchanan P."/>
            <person name="Buyck B."/>
            <person name="Bense V."/>
            <person name="Catcheside P."/>
            <person name="Chovatia M."/>
            <person name="Cooper J."/>
            <person name="Damon W."/>
            <person name="Desjardin D."/>
            <person name="Finy P."/>
            <person name="Geml J."/>
            <person name="Haridas S."/>
            <person name="Hughes K."/>
            <person name="Justo A."/>
            <person name="Karasinski D."/>
            <person name="Kautmanova I."/>
            <person name="Kiss B."/>
            <person name="Kocsube S."/>
            <person name="Kotiranta H."/>
            <person name="LaButti K.M."/>
            <person name="Lechner B.E."/>
            <person name="Liimatainen K."/>
            <person name="Lipzen A."/>
            <person name="Lukacs Z."/>
            <person name="Mihaltcheva S."/>
            <person name="Morgado L.N."/>
            <person name="Niskanen T."/>
            <person name="Noordeloos M.E."/>
            <person name="Ohm R.A."/>
            <person name="Ortiz-Santana B."/>
            <person name="Ovrebo C."/>
            <person name="Racz N."/>
            <person name="Riley R."/>
            <person name="Savchenko A."/>
            <person name="Shiryaev A."/>
            <person name="Soop K."/>
            <person name="Spirin V."/>
            <person name="Szebenyi C."/>
            <person name="Tomsovsky M."/>
            <person name="Tulloss R.E."/>
            <person name="Uehling J."/>
            <person name="Grigoriev I.V."/>
            <person name="Vagvolgyi C."/>
            <person name="Papp T."/>
            <person name="Martin F.M."/>
            <person name="Miettinen O."/>
            <person name="Hibbett D.S."/>
            <person name="Nagy L.G."/>
        </authorList>
    </citation>
    <scope>NUCLEOTIDE SEQUENCE [LARGE SCALE GENOMIC DNA]</scope>
    <source>
        <strain evidence="2 3">CBS 962.96</strain>
    </source>
</reference>
<name>A0A4S8MDV5_DENBC</name>
<feature type="non-terminal residue" evidence="2">
    <location>
        <position position="297"/>
    </location>
</feature>
<feature type="domain" description="Heterokaryon incompatibility" evidence="1">
    <location>
        <begin position="22"/>
        <end position="108"/>
    </location>
</feature>
<evidence type="ECO:0000313" key="2">
    <source>
        <dbReference type="EMBL" id="THV00571.1"/>
    </source>
</evidence>
<dbReference type="PANTHER" id="PTHR10622">
    <property type="entry name" value="HET DOMAIN-CONTAINING PROTEIN"/>
    <property type="match status" value="1"/>
</dbReference>
<dbReference type="Pfam" id="PF06985">
    <property type="entry name" value="HET"/>
    <property type="match status" value="1"/>
</dbReference>
<dbReference type="InterPro" id="IPR010730">
    <property type="entry name" value="HET"/>
</dbReference>
<protein>
    <submittedName>
        <fullName evidence="2">HET-domain-containing protein</fullName>
    </submittedName>
</protein>
<organism evidence="2 3">
    <name type="scientific">Dendrothele bispora (strain CBS 962.96)</name>
    <dbReference type="NCBI Taxonomy" id="1314807"/>
    <lineage>
        <taxon>Eukaryota</taxon>
        <taxon>Fungi</taxon>
        <taxon>Dikarya</taxon>
        <taxon>Basidiomycota</taxon>
        <taxon>Agaricomycotina</taxon>
        <taxon>Agaricomycetes</taxon>
        <taxon>Agaricomycetidae</taxon>
        <taxon>Agaricales</taxon>
        <taxon>Agaricales incertae sedis</taxon>
        <taxon>Dendrothele</taxon>
    </lineage>
</organism>
<proteinExistence type="predicted"/>
<dbReference type="OrthoDB" id="5122891at2759"/>
<dbReference type="EMBL" id="ML179102">
    <property type="protein sequence ID" value="THV00571.1"/>
    <property type="molecule type" value="Genomic_DNA"/>
</dbReference>